<evidence type="ECO:0000256" key="1">
    <source>
        <dbReference type="SAM" id="Phobius"/>
    </source>
</evidence>
<protein>
    <recommendedName>
        <fullName evidence="2">Phosphatidic acid phosphatase type 2/haloperoxidase domain-containing protein</fullName>
    </recommendedName>
</protein>
<accession>A0A2Z3L9N3</accession>
<keyword evidence="4" id="KW-1185">Reference proteome</keyword>
<gene>
    <name evidence="3" type="ORF">DK880_00758</name>
</gene>
<feature type="transmembrane region" description="Helical" evidence="1">
    <location>
        <begin position="152"/>
        <end position="174"/>
    </location>
</feature>
<dbReference type="SUPFAM" id="SSF48317">
    <property type="entry name" value="Acid phosphatase/Vanadium-dependent haloperoxidase"/>
    <property type="match status" value="1"/>
</dbReference>
<organism evidence="3 4">
    <name type="scientific">Candidatus Cardinium hertigii</name>
    <dbReference type="NCBI Taxonomy" id="247481"/>
    <lineage>
        <taxon>Bacteria</taxon>
        <taxon>Pseudomonadati</taxon>
        <taxon>Bacteroidota</taxon>
        <taxon>Cytophagia</taxon>
        <taxon>Cytophagales</taxon>
        <taxon>Amoebophilaceae</taxon>
        <taxon>Candidatus Cardinium</taxon>
    </lineage>
</organism>
<feature type="transmembrane region" description="Helical" evidence="1">
    <location>
        <begin position="86"/>
        <end position="106"/>
    </location>
</feature>
<keyword evidence="1" id="KW-0812">Transmembrane</keyword>
<feature type="transmembrane region" description="Helical" evidence="1">
    <location>
        <begin position="127"/>
        <end position="146"/>
    </location>
</feature>
<feature type="transmembrane region" description="Helical" evidence="1">
    <location>
        <begin position="26"/>
        <end position="46"/>
    </location>
</feature>
<dbReference type="PANTHER" id="PTHR14969:SF13">
    <property type="entry name" value="AT30094P"/>
    <property type="match status" value="1"/>
</dbReference>
<feature type="domain" description="Phosphatidic acid phosphatase type 2/haloperoxidase" evidence="2">
    <location>
        <begin position="58"/>
        <end position="171"/>
    </location>
</feature>
<dbReference type="Gene3D" id="1.20.144.10">
    <property type="entry name" value="Phosphatidic acid phosphatase type 2/haloperoxidase"/>
    <property type="match status" value="1"/>
</dbReference>
<evidence type="ECO:0000313" key="4">
    <source>
        <dbReference type="Proteomes" id="UP000245872"/>
    </source>
</evidence>
<dbReference type="InterPro" id="IPR036938">
    <property type="entry name" value="PAP2/HPO_sf"/>
</dbReference>
<dbReference type="Proteomes" id="UP000245872">
    <property type="component" value="Chromosome"/>
</dbReference>
<keyword evidence="1" id="KW-0472">Membrane</keyword>
<dbReference type="RefSeq" id="WP_162534182.1">
    <property type="nucleotide sequence ID" value="NZ_CP029619.1"/>
</dbReference>
<evidence type="ECO:0000259" key="2">
    <source>
        <dbReference type="SMART" id="SM00014"/>
    </source>
</evidence>
<dbReference type="AlphaFoldDB" id="A0A2Z3L9N3"/>
<dbReference type="EMBL" id="CP029619">
    <property type="protein sequence ID" value="AWN82067.1"/>
    <property type="molecule type" value="Genomic_DNA"/>
</dbReference>
<dbReference type="Pfam" id="PF01569">
    <property type="entry name" value="PAP2"/>
    <property type="match status" value="1"/>
</dbReference>
<dbReference type="PANTHER" id="PTHR14969">
    <property type="entry name" value="SPHINGOSINE-1-PHOSPHATE PHOSPHOHYDROLASE"/>
    <property type="match status" value="1"/>
</dbReference>
<evidence type="ECO:0000313" key="3">
    <source>
        <dbReference type="EMBL" id="AWN82067.1"/>
    </source>
</evidence>
<reference evidence="3 4" key="1">
    <citation type="submission" date="2018-05" db="EMBL/GenBank/DDBJ databases">
        <title>Candidatus Cardinium hertigii Genome Assembly.</title>
        <authorList>
            <person name="Showmaker K.C."/>
            <person name="Walden K.O."/>
            <person name="Fields C.J."/>
            <person name="Lambert K.N."/>
            <person name="Hudson M.E."/>
        </authorList>
    </citation>
    <scope>NUCLEOTIDE SEQUENCE [LARGE SCALE GENOMIC DNA]</scope>
    <source>
        <strain evidence="4">cHgTN10</strain>
    </source>
</reference>
<keyword evidence="1" id="KW-1133">Transmembrane helix</keyword>
<name>A0A2Z3L9N3_9BACT</name>
<dbReference type="SMART" id="SM00014">
    <property type="entry name" value="acidPPc"/>
    <property type="match status" value="1"/>
</dbReference>
<proteinExistence type="predicted"/>
<feature type="transmembrane region" description="Helical" evidence="1">
    <location>
        <begin position="53"/>
        <end position="74"/>
    </location>
</feature>
<dbReference type="KEGG" id="cher:DK880_00758"/>
<sequence length="185" mass="21035">MLVCIKQWDQTLFILLNQSNHPLLDLFFKCITHTLCWLPLYIYLFFFLKKQMGLGGVLLFIGMLILSDQCAAGFMRPLLGRLRPCYAADIACVHLVGVHTGIYGFPSAHASNTFAFAMLFWKLFKKVYKYSYLFFIWASLIAYGRIYGGMHYPLDVICGALLGVGVGMSVYQVYKKIKNSKNTLA</sequence>
<dbReference type="InterPro" id="IPR000326">
    <property type="entry name" value="PAP2/HPO"/>
</dbReference>